<feature type="compositionally biased region" description="Acidic residues" evidence="1">
    <location>
        <begin position="643"/>
        <end position="655"/>
    </location>
</feature>
<evidence type="ECO:0000313" key="2">
    <source>
        <dbReference type="Ensembl" id="ENSSFAP00005027187.1"/>
    </source>
</evidence>
<feature type="region of interest" description="Disordered" evidence="1">
    <location>
        <begin position="17"/>
        <end position="188"/>
    </location>
</feature>
<feature type="compositionally biased region" description="Polar residues" evidence="1">
    <location>
        <begin position="420"/>
        <end position="447"/>
    </location>
</feature>
<feature type="region of interest" description="Disordered" evidence="1">
    <location>
        <begin position="340"/>
        <end position="694"/>
    </location>
</feature>
<feature type="compositionally biased region" description="Acidic residues" evidence="1">
    <location>
        <begin position="456"/>
        <end position="465"/>
    </location>
</feature>
<dbReference type="PANTHER" id="PTHR10699:SF11">
    <property type="entry name" value="IGLOO, ISOFORM A"/>
    <property type="match status" value="1"/>
</dbReference>
<evidence type="ECO:0000256" key="1">
    <source>
        <dbReference type="SAM" id="MobiDB-lite"/>
    </source>
</evidence>
<protein>
    <recommendedName>
        <fullName evidence="4">Sperm autoantigenic protein 17</fullName>
    </recommendedName>
</protein>
<dbReference type="InterPro" id="IPR000048">
    <property type="entry name" value="IQ_motif_EF-hand-BS"/>
</dbReference>
<feature type="compositionally biased region" description="Basic and acidic residues" evidence="1">
    <location>
        <begin position="632"/>
        <end position="642"/>
    </location>
</feature>
<feature type="compositionally biased region" description="Basic and acidic residues" evidence="1">
    <location>
        <begin position="301"/>
        <end position="315"/>
    </location>
</feature>
<dbReference type="Proteomes" id="UP000472267">
    <property type="component" value="Chromosome 14"/>
</dbReference>
<feature type="compositionally biased region" description="Basic and acidic residues" evidence="1">
    <location>
        <begin position="592"/>
        <end position="622"/>
    </location>
</feature>
<organism evidence="2 3">
    <name type="scientific">Salarias fasciatus</name>
    <name type="common">Jewelled blenny</name>
    <name type="synonym">Blennius fasciatus</name>
    <dbReference type="NCBI Taxonomy" id="181472"/>
    <lineage>
        <taxon>Eukaryota</taxon>
        <taxon>Metazoa</taxon>
        <taxon>Chordata</taxon>
        <taxon>Craniata</taxon>
        <taxon>Vertebrata</taxon>
        <taxon>Euteleostomi</taxon>
        <taxon>Actinopterygii</taxon>
        <taxon>Neopterygii</taxon>
        <taxon>Teleostei</taxon>
        <taxon>Neoteleostei</taxon>
        <taxon>Acanthomorphata</taxon>
        <taxon>Ovalentaria</taxon>
        <taxon>Blenniimorphae</taxon>
        <taxon>Blenniiformes</taxon>
        <taxon>Blennioidei</taxon>
        <taxon>Blenniidae</taxon>
        <taxon>Salariinae</taxon>
        <taxon>Salarias</taxon>
    </lineage>
</organism>
<feature type="compositionally biased region" description="Basic and acidic residues" evidence="1">
    <location>
        <begin position="128"/>
        <end position="137"/>
    </location>
</feature>
<evidence type="ECO:0000313" key="3">
    <source>
        <dbReference type="Proteomes" id="UP000472267"/>
    </source>
</evidence>
<feature type="compositionally biased region" description="Basic and acidic residues" evidence="1">
    <location>
        <begin position="68"/>
        <end position="89"/>
    </location>
</feature>
<reference evidence="2" key="3">
    <citation type="submission" date="2025-09" db="UniProtKB">
        <authorList>
            <consortium name="Ensembl"/>
        </authorList>
    </citation>
    <scope>IDENTIFICATION</scope>
</reference>
<evidence type="ECO:0008006" key="4">
    <source>
        <dbReference type="Google" id="ProtNLM"/>
    </source>
</evidence>
<dbReference type="AlphaFoldDB" id="A0A672HDP2"/>
<dbReference type="Pfam" id="PF00612">
    <property type="entry name" value="IQ"/>
    <property type="match status" value="1"/>
</dbReference>
<dbReference type="Ensembl" id="ENSSFAT00005028228.1">
    <property type="protein sequence ID" value="ENSSFAP00005027187.1"/>
    <property type="gene ID" value="ENSSFAG00005013889.1"/>
</dbReference>
<reference evidence="2" key="2">
    <citation type="submission" date="2025-08" db="UniProtKB">
        <authorList>
            <consortium name="Ensembl"/>
        </authorList>
    </citation>
    <scope>IDENTIFICATION</scope>
</reference>
<dbReference type="OMA" id="NNHAFKN"/>
<dbReference type="SMART" id="SM00015">
    <property type="entry name" value="IQ"/>
    <property type="match status" value="1"/>
</dbReference>
<feature type="compositionally biased region" description="Polar residues" evidence="1">
    <location>
        <begin position="51"/>
        <end position="63"/>
    </location>
</feature>
<dbReference type="CDD" id="cd23767">
    <property type="entry name" value="IQCD"/>
    <property type="match status" value="1"/>
</dbReference>
<reference evidence="2" key="1">
    <citation type="submission" date="2019-06" db="EMBL/GenBank/DDBJ databases">
        <authorList>
            <consortium name="Wellcome Sanger Institute Data Sharing"/>
        </authorList>
    </citation>
    <scope>NUCLEOTIDE SEQUENCE [LARGE SCALE GENOMIC DNA]</scope>
</reference>
<feature type="compositionally biased region" description="Polar residues" evidence="1">
    <location>
        <begin position="519"/>
        <end position="532"/>
    </location>
</feature>
<feature type="compositionally biased region" description="Acidic residues" evidence="1">
    <location>
        <begin position="289"/>
        <end position="300"/>
    </location>
</feature>
<name>A0A672HDP2_SALFA</name>
<dbReference type="GO" id="GO:0005516">
    <property type="term" value="F:calmodulin binding"/>
    <property type="evidence" value="ECO:0007669"/>
    <property type="project" value="TreeGrafter"/>
</dbReference>
<feature type="compositionally biased region" description="Polar residues" evidence="1">
    <location>
        <begin position="33"/>
        <end position="44"/>
    </location>
</feature>
<feature type="compositionally biased region" description="Basic and acidic residues" evidence="1">
    <location>
        <begin position="678"/>
        <end position="694"/>
    </location>
</feature>
<proteinExistence type="predicted"/>
<dbReference type="PANTHER" id="PTHR10699">
    <property type="entry name" value="NEUROMODULIN"/>
    <property type="match status" value="1"/>
</dbReference>
<feature type="compositionally biased region" description="Polar residues" evidence="1">
    <location>
        <begin position="138"/>
        <end position="150"/>
    </location>
</feature>
<feature type="compositionally biased region" description="Basic and acidic residues" evidence="1">
    <location>
        <begin position="467"/>
        <end position="507"/>
    </location>
</feature>
<dbReference type="InParanoid" id="A0A672HDP2"/>
<feature type="compositionally biased region" description="Basic and acidic residues" evidence="1">
    <location>
        <begin position="385"/>
        <end position="407"/>
    </location>
</feature>
<feature type="region of interest" description="Disordered" evidence="1">
    <location>
        <begin position="238"/>
        <end position="325"/>
    </location>
</feature>
<feature type="compositionally biased region" description="Polar residues" evidence="1">
    <location>
        <begin position="105"/>
        <end position="115"/>
    </location>
</feature>
<dbReference type="PROSITE" id="PS50096">
    <property type="entry name" value="IQ"/>
    <property type="match status" value="1"/>
</dbReference>
<feature type="compositionally biased region" description="Basic and acidic residues" evidence="1">
    <location>
        <begin position="272"/>
        <end position="285"/>
    </location>
</feature>
<feature type="compositionally biased region" description="Low complexity" evidence="1">
    <location>
        <begin position="349"/>
        <end position="360"/>
    </location>
</feature>
<accession>A0A672HDP2</accession>
<keyword evidence="3" id="KW-1185">Reference proteome</keyword>
<sequence length="694" mass="76056">MDPAEWAAKLEDRFYNNHAFQTTEIDPEKEMTDATSSQDQTYDSQAEDESSISSGAQNLSTAQPGAAEKAHLTESQCEEDKPDVSERKASPVGAGISEGELINRLPTTDTQSDEPSSTEEQADPTTARLDHVDKAVNETDSSSVQEQNAPQPELESTDLLPSSRMSSLDVCAQELGAAEDEGGHNNNQAPAVVDAELVNSDGEENNGAAEPVEIFPLSGLADVDVCAAELGGTERRMERGSIEVDAQVIEDIKSVKPQPEGTAGETSLSQTEKTEGDQQEVEDHVGTTGEDETTETEPPSEETHESSAHSEHDFDCNTSPKEGALVEINFEDVPEAQHIAEIVERQPEEVSSTEVVQAETTETEQKEEPKELTPSAVDQNTSDAQKYHDFESEGVNKEVDSEGEKVKSLQNPTDLMEENGVTNDSCSNENGINNEKISSSDQPTTESGTERQEIETVPEIEDNEMVNEGKFHHHEDSVKEAGCEFEEDKKTDVLEADEEIYKEGHSEMEDEEINDGEAGNNSSQVTHSSTSVAPVEPESEMFETSAQDLAEEEEESERTPGEAQPGDSEEEKEATSKEAQKVAQKPSDFEVPEERDTAHAEESVSLRTAADRQNEERLHESEEQPSEPEGQSGDKEECSRPQEEEDIMDIPLDDPEANRAAAKIQAGFRGHMTRKKMKPEDKTEGEERQEDRGQ</sequence>